<dbReference type="AlphaFoldDB" id="A0A6A5VG88"/>
<feature type="region of interest" description="Disordered" evidence="1">
    <location>
        <begin position="35"/>
        <end position="96"/>
    </location>
</feature>
<evidence type="ECO:0000256" key="1">
    <source>
        <dbReference type="SAM" id="MobiDB-lite"/>
    </source>
</evidence>
<protein>
    <submittedName>
        <fullName evidence="2">Uncharacterized protein</fullName>
    </submittedName>
</protein>
<proteinExistence type="predicted"/>
<name>A0A6A5VG88_9PLEO</name>
<dbReference type="EMBL" id="ML976673">
    <property type="protein sequence ID" value="KAF1974892.1"/>
    <property type="molecule type" value="Genomic_DNA"/>
</dbReference>
<dbReference type="Proteomes" id="UP000800036">
    <property type="component" value="Unassembled WGS sequence"/>
</dbReference>
<accession>A0A6A5VG88</accession>
<organism evidence="2 3">
    <name type="scientific">Bimuria novae-zelandiae CBS 107.79</name>
    <dbReference type="NCBI Taxonomy" id="1447943"/>
    <lineage>
        <taxon>Eukaryota</taxon>
        <taxon>Fungi</taxon>
        <taxon>Dikarya</taxon>
        <taxon>Ascomycota</taxon>
        <taxon>Pezizomycotina</taxon>
        <taxon>Dothideomycetes</taxon>
        <taxon>Pleosporomycetidae</taxon>
        <taxon>Pleosporales</taxon>
        <taxon>Massarineae</taxon>
        <taxon>Didymosphaeriaceae</taxon>
        <taxon>Bimuria</taxon>
    </lineage>
</organism>
<reference evidence="2" key="1">
    <citation type="journal article" date="2020" name="Stud. Mycol.">
        <title>101 Dothideomycetes genomes: a test case for predicting lifestyles and emergence of pathogens.</title>
        <authorList>
            <person name="Haridas S."/>
            <person name="Albert R."/>
            <person name="Binder M."/>
            <person name="Bloem J."/>
            <person name="Labutti K."/>
            <person name="Salamov A."/>
            <person name="Andreopoulos B."/>
            <person name="Baker S."/>
            <person name="Barry K."/>
            <person name="Bills G."/>
            <person name="Bluhm B."/>
            <person name="Cannon C."/>
            <person name="Castanera R."/>
            <person name="Culley D."/>
            <person name="Daum C."/>
            <person name="Ezra D."/>
            <person name="Gonzalez J."/>
            <person name="Henrissat B."/>
            <person name="Kuo A."/>
            <person name="Liang C."/>
            <person name="Lipzen A."/>
            <person name="Lutzoni F."/>
            <person name="Magnuson J."/>
            <person name="Mondo S."/>
            <person name="Nolan M."/>
            <person name="Ohm R."/>
            <person name="Pangilinan J."/>
            <person name="Park H.-J."/>
            <person name="Ramirez L."/>
            <person name="Alfaro M."/>
            <person name="Sun H."/>
            <person name="Tritt A."/>
            <person name="Yoshinaga Y."/>
            <person name="Zwiers L.-H."/>
            <person name="Turgeon B."/>
            <person name="Goodwin S."/>
            <person name="Spatafora J."/>
            <person name="Crous P."/>
            <person name="Grigoriev I."/>
        </authorList>
    </citation>
    <scope>NUCLEOTIDE SEQUENCE</scope>
    <source>
        <strain evidence="2">CBS 107.79</strain>
    </source>
</reference>
<dbReference type="OrthoDB" id="3786627at2759"/>
<gene>
    <name evidence="2" type="ORF">BU23DRAFT_567260</name>
</gene>
<evidence type="ECO:0000313" key="3">
    <source>
        <dbReference type="Proteomes" id="UP000800036"/>
    </source>
</evidence>
<keyword evidence="3" id="KW-1185">Reference proteome</keyword>
<sequence>MARKDLLKKAFRNNFIRKSVADLKSLTIDRSPAKHRHVSSTSLRSHFQDVAPVIPPPRTSTPDFPAHEQTTVTDESDPHASASSPPPKRVPTGQDPNEVAQWVDSVGPKDDVVRIASPELHRHEKNVLENGNPMTMSPSQVRQVMEKADAHHKVKIRSAHLLRGHNQLVSDCHDLFVSTEEMVASHLDTIDTTLAILEAFDEMSPYLEGLKQEMVEKKVMCENQLIDLLPVQSRLEHARAGKGYA</sequence>
<evidence type="ECO:0000313" key="2">
    <source>
        <dbReference type="EMBL" id="KAF1974892.1"/>
    </source>
</evidence>